<feature type="region of interest" description="Disordered" evidence="1">
    <location>
        <begin position="1"/>
        <end position="47"/>
    </location>
</feature>
<proteinExistence type="predicted"/>
<dbReference type="InterPro" id="IPR050490">
    <property type="entry name" value="Bact_solute-bd_prot1"/>
</dbReference>
<protein>
    <submittedName>
        <fullName evidence="2">Sugar ABC transporter substrate-binding protein</fullName>
    </submittedName>
</protein>
<dbReference type="EMBL" id="POTW01000012">
    <property type="protein sequence ID" value="PZF84812.1"/>
    <property type="molecule type" value="Genomic_DNA"/>
</dbReference>
<evidence type="ECO:0000313" key="2">
    <source>
        <dbReference type="EMBL" id="PZF84812.1"/>
    </source>
</evidence>
<dbReference type="Gene3D" id="3.40.190.10">
    <property type="entry name" value="Periplasmic binding protein-like II"/>
    <property type="match status" value="1"/>
</dbReference>
<comment type="caution">
    <text evidence="2">The sequence shown here is derived from an EMBL/GenBank/DDBJ whole genome shotgun (WGS) entry which is preliminary data.</text>
</comment>
<gene>
    <name evidence="2" type="ORF">C1I92_07025</name>
</gene>
<reference evidence="2 3" key="1">
    <citation type="submission" date="2018-01" db="EMBL/GenBank/DDBJ databases">
        <title>Draft genome sequence of Jiangella sp. GTF31.</title>
        <authorList>
            <person name="Sahin N."/>
            <person name="Ay H."/>
            <person name="Saygin H."/>
        </authorList>
    </citation>
    <scope>NUCLEOTIDE SEQUENCE [LARGE SCALE GENOMIC DNA]</scope>
    <source>
        <strain evidence="2 3">GTF31</strain>
    </source>
</reference>
<dbReference type="SUPFAM" id="SSF53850">
    <property type="entry name" value="Periplasmic binding protein-like II"/>
    <property type="match status" value="1"/>
</dbReference>
<dbReference type="Pfam" id="PF13416">
    <property type="entry name" value="SBP_bac_8"/>
    <property type="match status" value="1"/>
</dbReference>
<accession>A0A2W2BFP5</accession>
<dbReference type="PANTHER" id="PTHR43649:SF32">
    <property type="entry name" value="SUGAR BINDING SECRETED PROTEIN"/>
    <property type="match status" value="1"/>
</dbReference>
<name>A0A2W2BFP5_9ACTN</name>
<keyword evidence="3" id="KW-1185">Reference proteome</keyword>
<sequence>MGYGRLTSPDAREKVQPQVRERSRTSFQHRCGSAPAPARRPRSLRRSTIVNRTSRTFATVAGIAGLALVLAACGDDADSSSSADGDPSGSAEPEEVTLSVATFGTFGYEEAGLFEEYEQLNPHVTIEAIPPLDGGPYHEDLFTKLAAGGGLADVVAFEEGHIGRVLQQADKFVDLGADGPDTDGRWLDWKTSRATTPDGRLIGYGTDIGPLAICYNKELFAAAGLPTEPEEVAGLFTTWEDYFSAGRDYVAATGKPWFDSSTQMFNAMVNQLPEGFTNEDNEIIVDSNPAIREVWDQVTTAIEEGQSAKLAAWSPEWNQGFANGGFATQACPSWMLGVIEGAAGPDNAGTWAVADVFPDGGGNWGGAWLGVPLESDAREEAVALAAWLTAPEQQIKAFNSAGTFPSQVDALNSPDLLESTNEYFGQEVGSLFAARAEANGEAQHKGPFDGAIQENASSPALQAVEGGTSAEDGWQQFLDETARIVE</sequence>
<dbReference type="InterPro" id="IPR006059">
    <property type="entry name" value="SBP"/>
</dbReference>
<organism evidence="2 3">
    <name type="scientific">Jiangella anatolica</name>
    <dbReference type="NCBI Taxonomy" id="2670374"/>
    <lineage>
        <taxon>Bacteria</taxon>
        <taxon>Bacillati</taxon>
        <taxon>Actinomycetota</taxon>
        <taxon>Actinomycetes</taxon>
        <taxon>Jiangellales</taxon>
        <taxon>Jiangellaceae</taxon>
        <taxon>Jiangella</taxon>
    </lineage>
</organism>
<dbReference type="AlphaFoldDB" id="A0A2W2BFP5"/>
<feature type="compositionally biased region" description="Basic and acidic residues" evidence="1">
    <location>
        <begin position="10"/>
        <end position="24"/>
    </location>
</feature>
<evidence type="ECO:0000313" key="3">
    <source>
        <dbReference type="Proteomes" id="UP000248764"/>
    </source>
</evidence>
<dbReference type="PANTHER" id="PTHR43649">
    <property type="entry name" value="ARABINOSE-BINDING PROTEIN-RELATED"/>
    <property type="match status" value="1"/>
</dbReference>
<evidence type="ECO:0000256" key="1">
    <source>
        <dbReference type="SAM" id="MobiDB-lite"/>
    </source>
</evidence>
<dbReference type="Proteomes" id="UP000248764">
    <property type="component" value="Unassembled WGS sequence"/>
</dbReference>